<organism evidence="2 3">
    <name type="scientific">Trifolium medium</name>
    <dbReference type="NCBI Taxonomy" id="97028"/>
    <lineage>
        <taxon>Eukaryota</taxon>
        <taxon>Viridiplantae</taxon>
        <taxon>Streptophyta</taxon>
        <taxon>Embryophyta</taxon>
        <taxon>Tracheophyta</taxon>
        <taxon>Spermatophyta</taxon>
        <taxon>Magnoliopsida</taxon>
        <taxon>eudicotyledons</taxon>
        <taxon>Gunneridae</taxon>
        <taxon>Pentapetalae</taxon>
        <taxon>rosids</taxon>
        <taxon>fabids</taxon>
        <taxon>Fabales</taxon>
        <taxon>Fabaceae</taxon>
        <taxon>Papilionoideae</taxon>
        <taxon>50 kb inversion clade</taxon>
        <taxon>NPAAA clade</taxon>
        <taxon>Hologalegina</taxon>
        <taxon>IRL clade</taxon>
        <taxon>Trifolieae</taxon>
        <taxon>Trifolium</taxon>
    </lineage>
</organism>
<keyword evidence="3" id="KW-1185">Reference proteome</keyword>
<proteinExistence type="predicted"/>
<feature type="region of interest" description="Disordered" evidence="1">
    <location>
        <begin position="44"/>
        <end position="64"/>
    </location>
</feature>
<name>A0A392VG11_9FABA</name>
<protein>
    <submittedName>
        <fullName evidence="2">Uncharacterized protein</fullName>
    </submittedName>
</protein>
<accession>A0A392VG11</accession>
<dbReference type="Proteomes" id="UP000265520">
    <property type="component" value="Unassembled WGS sequence"/>
</dbReference>
<evidence type="ECO:0000313" key="2">
    <source>
        <dbReference type="EMBL" id="MCI86259.1"/>
    </source>
</evidence>
<dbReference type="AlphaFoldDB" id="A0A392VG11"/>
<comment type="caution">
    <text evidence="2">The sequence shown here is derived from an EMBL/GenBank/DDBJ whole genome shotgun (WGS) entry which is preliminary data.</text>
</comment>
<feature type="non-terminal residue" evidence="2">
    <location>
        <position position="64"/>
    </location>
</feature>
<feature type="non-terminal residue" evidence="2">
    <location>
        <position position="1"/>
    </location>
</feature>
<sequence>RLQVPTRSRDEIRGPIEPIGKKFFQRAQTVAELAYAARVAAQAAAEVAAAPPPPPPPHHQQQHQ</sequence>
<evidence type="ECO:0000256" key="1">
    <source>
        <dbReference type="SAM" id="MobiDB-lite"/>
    </source>
</evidence>
<evidence type="ECO:0000313" key="3">
    <source>
        <dbReference type="Proteomes" id="UP000265520"/>
    </source>
</evidence>
<dbReference type="EMBL" id="LXQA011135455">
    <property type="protein sequence ID" value="MCI86259.1"/>
    <property type="molecule type" value="Genomic_DNA"/>
</dbReference>
<reference evidence="2 3" key="1">
    <citation type="journal article" date="2018" name="Front. Plant Sci.">
        <title>Red Clover (Trifolium pratense) and Zigzag Clover (T. medium) - A Picture of Genomic Similarities and Differences.</title>
        <authorList>
            <person name="Dluhosova J."/>
            <person name="Istvanek J."/>
            <person name="Nedelnik J."/>
            <person name="Repkova J."/>
        </authorList>
    </citation>
    <scope>NUCLEOTIDE SEQUENCE [LARGE SCALE GENOMIC DNA]</scope>
    <source>
        <strain evidence="3">cv. 10/8</strain>
        <tissue evidence="2">Leaf</tissue>
    </source>
</reference>